<organism evidence="1 2">
    <name type="scientific">Candidatus Thiomargarita nelsonii</name>
    <dbReference type="NCBI Taxonomy" id="1003181"/>
    <lineage>
        <taxon>Bacteria</taxon>
        <taxon>Pseudomonadati</taxon>
        <taxon>Pseudomonadota</taxon>
        <taxon>Gammaproteobacteria</taxon>
        <taxon>Thiotrichales</taxon>
        <taxon>Thiotrichaceae</taxon>
        <taxon>Thiomargarita</taxon>
    </lineage>
</organism>
<dbReference type="AlphaFoldDB" id="A0A4E0QL27"/>
<reference evidence="1 2" key="1">
    <citation type="journal article" date="2016" name="Front. Microbiol.">
        <title>Single-Cell (Meta-)Genomics of a Dimorphic Candidatus Thiomargarita nelsonii Reveals Genomic Plasticity.</title>
        <authorList>
            <person name="Flood B.E."/>
            <person name="Fliss P."/>
            <person name="Jones D.S."/>
            <person name="Dick G.J."/>
            <person name="Jain S."/>
            <person name="Kaster A.K."/>
            <person name="Winkel M."/>
            <person name="Mussmann M."/>
            <person name="Bailey J."/>
        </authorList>
    </citation>
    <scope>NUCLEOTIDE SEQUENCE [LARGE SCALE GENOMIC DNA]</scope>
    <source>
        <strain evidence="1">Hydrate Ridge</strain>
    </source>
</reference>
<sequence>MHVYGGWFACQKYFLKKVNNRYSGGAFDKVTMERWNEEKKRDIESGDYVMMYSDQVAAHKDTIIGVHNDHFQFSELMKRGLMELSKAALTVGRGFGCLGG</sequence>
<proteinExistence type="predicted"/>
<comment type="caution">
    <text evidence="1">The sequence shown here is derived from an EMBL/GenBank/DDBJ whole genome shotgun (WGS) entry which is preliminary data.</text>
</comment>
<dbReference type="EMBL" id="JSZA02000218">
    <property type="protein sequence ID" value="TGO02123.1"/>
    <property type="molecule type" value="Genomic_DNA"/>
</dbReference>
<accession>A0A4E0QL27</accession>
<evidence type="ECO:0000313" key="2">
    <source>
        <dbReference type="Proteomes" id="UP000030428"/>
    </source>
</evidence>
<protein>
    <submittedName>
        <fullName evidence="1">Uncharacterized protein</fullName>
    </submittedName>
</protein>
<keyword evidence="2" id="KW-1185">Reference proteome</keyword>
<name>A0A4E0QL27_9GAMM</name>
<gene>
    <name evidence="1" type="ORF">PN36_30165</name>
</gene>
<dbReference type="Proteomes" id="UP000030428">
    <property type="component" value="Unassembled WGS sequence"/>
</dbReference>
<evidence type="ECO:0000313" key="1">
    <source>
        <dbReference type="EMBL" id="TGO02123.1"/>
    </source>
</evidence>